<dbReference type="WBParaSite" id="Hba_01366">
    <property type="protein sequence ID" value="Hba_01366"/>
    <property type="gene ID" value="Hba_01366"/>
</dbReference>
<evidence type="ECO:0000256" key="1">
    <source>
        <dbReference type="SAM" id="Phobius"/>
    </source>
</evidence>
<organism evidence="2 3">
    <name type="scientific">Heterorhabditis bacteriophora</name>
    <name type="common">Entomopathogenic nematode worm</name>
    <dbReference type="NCBI Taxonomy" id="37862"/>
    <lineage>
        <taxon>Eukaryota</taxon>
        <taxon>Metazoa</taxon>
        <taxon>Ecdysozoa</taxon>
        <taxon>Nematoda</taxon>
        <taxon>Chromadorea</taxon>
        <taxon>Rhabditida</taxon>
        <taxon>Rhabditina</taxon>
        <taxon>Rhabditomorpha</taxon>
        <taxon>Strongyloidea</taxon>
        <taxon>Heterorhabditidae</taxon>
        <taxon>Heterorhabditis</taxon>
    </lineage>
</organism>
<dbReference type="Proteomes" id="UP000095283">
    <property type="component" value="Unplaced"/>
</dbReference>
<feature type="transmembrane region" description="Helical" evidence="1">
    <location>
        <begin position="45"/>
        <end position="64"/>
    </location>
</feature>
<proteinExistence type="predicted"/>
<keyword evidence="2" id="KW-1185">Reference proteome</keyword>
<sequence length="65" mass="7327">MSLDDNNLFTRKSNGRDIGTNLLATVANNLSLVENDVQWISGDEWWIYIGLLTTTIGDYTFIFLG</sequence>
<keyword evidence="1" id="KW-0812">Transmembrane</keyword>
<keyword evidence="1" id="KW-1133">Transmembrane helix</keyword>
<evidence type="ECO:0000313" key="2">
    <source>
        <dbReference type="Proteomes" id="UP000095283"/>
    </source>
</evidence>
<name>A0A1I7W9N1_HETBA</name>
<protein>
    <submittedName>
        <fullName evidence="3">Ion_trans_2 domain-containing protein</fullName>
    </submittedName>
</protein>
<reference evidence="3" key="1">
    <citation type="submission" date="2016-11" db="UniProtKB">
        <authorList>
            <consortium name="WormBaseParasite"/>
        </authorList>
    </citation>
    <scope>IDENTIFICATION</scope>
</reference>
<accession>A0A1I7W9N1</accession>
<evidence type="ECO:0000313" key="3">
    <source>
        <dbReference type="WBParaSite" id="Hba_01366"/>
    </source>
</evidence>
<dbReference type="AlphaFoldDB" id="A0A1I7W9N1"/>
<keyword evidence="1" id="KW-0472">Membrane</keyword>